<dbReference type="AlphaFoldDB" id="A0A399JBR0"/>
<organism evidence="2 3">
    <name type="scientific">Galactobacter valiniphilus</name>
    <dbReference type="NCBI Taxonomy" id="2676122"/>
    <lineage>
        <taxon>Bacteria</taxon>
        <taxon>Bacillati</taxon>
        <taxon>Actinomycetota</taxon>
        <taxon>Actinomycetes</taxon>
        <taxon>Micrococcales</taxon>
        <taxon>Micrococcaceae</taxon>
        <taxon>Galactobacter</taxon>
    </lineage>
</organism>
<feature type="domain" description="PhnB-like" evidence="1">
    <location>
        <begin position="4"/>
        <end position="123"/>
    </location>
</feature>
<dbReference type="Pfam" id="PF06983">
    <property type="entry name" value="3-dmu-9_3-mt"/>
    <property type="match status" value="1"/>
</dbReference>
<dbReference type="CDD" id="cd06588">
    <property type="entry name" value="PhnB_like"/>
    <property type="match status" value="1"/>
</dbReference>
<evidence type="ECO:0000313" key="2">
    <source>
        <dbReference type="EMBL" id="RII42490.1"/>
    </source>
</evidence>
<evidence type="ECO:0000259" key="1">
    <source>
        <dbReference type="Pfam" id="PF06983"/>
    </source>
</evidence>
<dbReference type="Proteomes" id="UP000265419">
    <property type="component" value="Unassembled WGS sequence"/>
</dbReference>
<dbReference type="PANTHER" id="PTHR33990">
    <property type="entry name" value="PROTEIN YJDN-RELATED"/>
    <property type="match status" value="1"/>
</dbReference>
<dbReference type="InterPro" id="IPR028973">
    <property type="entry name" value="PhnB-like"/>
</dbReference>
<dbReference type="PIRSF" id="PIRSF021700">
    <property type="entry name" value="3_dmu_93_MTrfase"/>
    <property type="match status" value="1"/>
</dbReference>
<dbReference type="InterPro" id="IPR009725">
    <property type="entry name" value="3_dmu_93_MTrfase"/>
</dbReference>
<dbReference type="SUPFAM" id="SSF54593">
    <property type="entry name" value="Glyoxalase/Bleomycin resistance protein/Dihydroxybiphenyl dioxygenase"/>
    <property type="match status" value="1"/>
</dbReference>
<reference evidence="2 3" key="1">
    <citation type="submission" date="2018-07" db="EMBL/GenBank/DDBJ databases">
        <title>Arthrobacter sp. nov., isolated from raw cow's milk with high bacterial count.</title>
        <authorList>
            <person name="Hahne J."/>
            <person name="Isele D."/>
            <person name="Lipski A."/>
        </authorList>
    </citation>
    <scope>NUCLEOTIDE SEQUENCE [LARGE SCALE GENOMIC DNA]</scope>
    <source>
        <strain evidence="2 3">JZ R-35</strain>
    </source>
</reference>
<dbReference type="RefSeq" id="WP_119424432.1">
    <property type="nucleotide sequence ID" value="NZ_QQXK01000011.1"/>
</dbReference>
<dbReference type="EMBL" id="QQXK01000011">
    <property type="protein sequence ID" value="RII42490.1"/>
    <property type="molecule type" value="Genomic_DNA"/>
</dbReference>
<comment type="caution">
    <text evidence="2">The sequence shown here is derived from an EMBL/GenBank/DDBJ whole genome shotgun (WGS) entry which is preliminary data.</text>
</comment>
<accession>A0A399JBR0</accession>
<evidence type="ECO:0000313" key="3">
    <source>
        <dbReference type="Proteomes" id="UP000265419"/>
    </source>
</evidence>
<dbReference type="Gene3D" id="3.10.180.10">
    <property type="entry name" value="2,3-Dihydroxybiphenyl 1,2-Dioxygenase, domain 1"/>
    <property type="match status" value="1"/>
</dbReference>
<protein>
    <submittedName>
        <fullName evidence="2">VOC family protein</fullName>
    </submittedName>
</protein>
<sequence length="156" mass="17442">MAEQKITPSLWFDGVALEAVEFYVSVFPDSEILNVARYPEEGLLDFQKHLAGKPLSIQFTLRGVKFDAINAGPEFKFNEAISLIVDCADQAEIDRYWEALSAVPESEQCGWLKDKYGLSWQIVPENMGELMASPGAFERMMSMKKLDIEGLRGTGA</sequence>
<dbReference type="InterPro" id="IPR029068">
    <property type="entry name" value="Glyas_Bleomycin-R_OHBP_Dase"/>
</dbReference>
<keyword evidence="3" id="KW-1185">Reference proteome</keyword>
<proteinExistence type="predicted"/>
<gene>
    <name evidence="2" type="ORF">DWB68_06990</name>
</gene>
<name>A0A399JBR0_9MICC</name>